<feature type="transmembrane region" description="Helical" evidence="1">
    <location>
        <begin position="6"/>
        <end position="26"/>
    </location>
</feature>
<dbReference type="OrthoDB" id="9785126at2"/>
<dbReference type="Pfam" id="PF07885">
    <property type="entry name" value="Ion_trans_2"/>
    <property type="match status" value="1"/>
</dbReference>
<accession>A0A328VG88</accession>
<reference evidence="3 4" key="1">
    <citation type="submission" date="2016-08" db="EMBL/GenBank/DDBJ databases">
        <title>Analysis of Carbohydrate Active Enzymes in Thermogemmatispora T81 Reveals Carbohydrate Degradation Ability.</title>
        <authorList>
            <person name="Tomazini A."/>
            <person name="Lal S."/>
            <person name="Stott M."/>
            <person name="Henrissat B."/>
            <person name="Polikarpov I."/>
            <person name="Sparling R."/>
            <person name="Levin D.B."/>
        </authorList>
    </citation>
    <scope>NUCLEOTIDE SEQUENCE [LARGE SCALE GENOMIC DNA]</scope>
    <source>
        <strain evidence="3 4">T81</strain>
    </source>
</reference>
<dbReference type="Proteomes" id="UP000248706">
    <property type="component" value="Unassembled WGS sequence"/>
</dbReference>
<organism evidence="3 4">
    <name type="scientific">Thermogemmatispora tikiterensis</name>
    <dbReference type="NCBI Taxonomy" id="1825093"/>
    <lineage>
        <taxon>Bacteria</taxon>
        <taxon>Bacillati</taxon>
        <taxon>Chloroflexota</taxon>
        <taxon>Ktedonobacteria</taxon>
        <taxon>Thermogemmatisporales</taxon>
        <taxon>Thermogemmatisporaceae</taxon>
        <taxon>Thermogemmatispora</taxon>
    </lineage>
</organism>
<feature type="transmembrane region" description="Helical" evidence="1">
    <location>
        <begin position="111"/>
        <end position="133"/>
    </location>
</feature>
<keyword evidence="1" id="KW-0472">Membrane</keyword>
<evidence type="ECO:0000259" key="2">
    <source>
        <dbReference type="Pfam" id="PF07885"/>
    </source>
</evidence>
<feature type="transmembrane region" description="Helical" evidence="1">
    <location>
        <begin position="145"/>
        <end position="163"/>
    </location>
</feature>
<dbReference type="Gene3D" id="1.10.287.70">
    <property type="match status" value="1"/>
</dbReference>
<keyword evidence="4" id="KW-1185">Reference proteome</keyword>
<dbReference type="RefSeq" id="WP_112430154.1">
    <property type="nucleotide sequence ID" value="NZ_MCIF01000002.1"/>
</dbReference>
<feature type="transmembrane region" description="Helical" evidence="1">
    <location>
        <begin position="67"/>
        <end position="91"/>
    </location>
</feature>
<sequence length="396" mass="44901">MPWIVGLGSVTLVLVILQDAFEAIVLPRRVTHRFRLTRLIFRVSWWLWRRPAHLIHNGARREYYLSLYGPLSLLFLLVIWAIGLISGFALLQWSLGTTVHAPEQQVSLGTLFYFSGTTFFTLGLGDVAPAAGLPRLVTVIEAGMGFGFLALVLSYLPVIYQAFSRREASIAQLDAHAGSPPSALELLRRHSQGEQFPELVRLLREWERWAAELLESHLSYPVLIYYRSQHERQSWLAALTTLLDTCALTIAYLDDLPAQTAWFTFAIARHAAVDLAQVFDVKPRPTGEDRLAGEERARLLAALEELGLEVSPEREQRLAELRQLYERYIQSLARRLEMALPAWAPAKVIDDWQTSPWEPLAASRDTLAWQRKMLTLQRKFETMKSGVQSPDETSAG</sequence>
<keyword evidence="1" id="KW-1133">Transmembrane helix</keyword>
<comment type="caution">
    <text evidence="3">The sequence shown here is derived from an EMBL/GenBank/DDBJ whole genome shotgun (WGS) entry which is preliminary data.</text>
</comment>
<proteinExistence type="predicted"/>
<evidence type="ECO:0000313" key="4">
    <source>
        <dbReference type="Proteomes" id="UP000248706"/>
    </source>
</evidence>
<protein>
    <recommendedName>
        <fullName evidence="2">Potassium channel domain-containing protein</fullName>
    </recommendedName>
</protein>
<evidence type="ECO:0000256" key="1">
    <source>
        <dbReference type="SAM" id="Phobius"/>
    </source>
</evidence>
<dbReference type="AlphaFoldDB" id="A0A328VG88"/>
<dbReference type="SUPFAM" id="SSF81324">
    <property type="entry name" value="Voltage-gated potassium channels"/>
    <property type="match status" value="1"/>
</dbReference>
<dbReference type="EMBL" id="MCIF01000002">
    <property type="protein sequence ID" value="RAQ96517.1"/>
    <property type="molecule type" value="Genomic_DNA"/>
</dbReference>
<keyword evidence="1" id="KW-0812">Transmembrane</keyword>
<name>A0A328VG88_9CHLR</name>
<evidence type="ECO:0000313" key="3">
    <source>
        <dbReference type="EMBL" id="RAQ96517.1"/>
    </source>
</evidence>
<feature type="domain" description="Potassium channel" evidence="2">
    <location>
        <begin position="95"/>
        <end position="156"/>
    </location>
</feature>
<dbReference type="InterPro" id="IPR013099">
    <property type="entry name" value="K_chnl_dom"/>
</dbReference>
<gene>
    <name evidence="3" type="ORF">A4R35_13305</name>
</gene>